<feature type="coiled-coil region" evidence="1">
    <location>
        <begin position="55"/>
        <end position="86"/>
    </location>
</feature>
<dbReference type="EMBL" id="FODY01000003">
    <property type="protein sequence ID" value="SEO57358.1"/>
    <property type="molecule type" value="Genomic_DNA"/>
</dbReference>
<dbReference type="AlphaFoldDB" id="A0A1H8QTQ9"/>
<evidence type="ECO:0008006" key="4">
    <source>
        <dbReference type="Google" id="ProtNLM"/>
    </source>
</evidence>
<evidence type="ECO:0000256" key="1">
    <source>
        <dbReference type="SAM" id="Coils"/>
    </source>
</evidence>
<keyword evidence="1" id="KW-0175">Coiled coil</keyword>
<dbReference type="STRING" id="112903.SAMN04490178_10350"/>
<keyword evidence="3" id="KW-1185">Reference proteome</keyword>
<dbReference type="Proteomes" id="UP000198847">
    <property type="component" value="Unassembled WGS sequence"/>
</dbReference>
<accession>A0A1H8QTQ9</accession>
<sequence>MSIEQILDELENLLLEAARVPFTNKRVVEEDELARLLDDLREIIPGEIMEASRIVKDRQRIIEDAQREAQQIVEQAKNYIAKLTDENAITKQAQEQANEIVLQSRKSARELQVDAIGYAENVFKHLEDNLTRALEVIHQGHHELQQSKNDQSKAG</sequence>
<protein>
    <recommendedName>
        <fullName evidence="4">ATPase</fullName>
    </recommendedName>
</protein>
<gene>
    <name evidence="2" type="ORF">SAMN04490178_10350</name>
</gene>
<name>A0A1H8QTQ9_9FIRM</name>
<proteinExistence type="predicted"/>
<dbReference type="RefSeq" id="WP_091744030.1">
    <property type="nucleotide sequence ID" value="NZ_FODY01000003.1"/>
</dbReference>
<reference evidence="2 3" key="1">
    <citation type="submission" date="2016-10" db="EMBL/GenBank/DDBJ databases">
        <authorList>
            <person name="de Groot N.N."/>
        </authorList>
    </citation>
    <scope>NUCLEOTIDE SEQUENCE [LARGE SCALE GENOMIC DNA]</scope>
    <source>
        <strain evidence="2 3">DSM 13305</strain>
    </source>
</reference>
<evidence type="ECO:0000313" key="2">
    <source>
        <dbReference type="EMBL" id="SEO57358.1"/>
    </source>
</evidence>
<evidence type="ECO:0000313" key="3">
    <source>
        <dbReference type="Proteomes" id="UP000198847"/>
    </source>
</evidence>
<dbReference type="OrthoDB" id="3034637at2"/>
<organism evidence="2 3">
    <name type="scientific">Propionispora vibrioides</name>
    <dbReference type="NCBI Taxonomy" id="112903"/>
    <lineage>
        <taxon>Bacteria</taxon>
        <taxon>Bacillati</taxon>
        <taxon>Bacillota</taxon>
        <taxon>Negativicutes</taxon>
        <taxon>Selenomonadales</taxon>
        <taxon>Sporomusaceae</taxon>
        <taxon>Propionispora</taxon>
    </lineage>
</organism>